<reference evidence="1 2" key="1">
    <citation type="submission" date="2019-02" db="EMBL/GenBank/DDBJ databases">
        <title>Peptostreptococcaceae bacterium ZHW00191 nov., a new bacterium isolated from the human gut.</title>
        <authorList>
            <person name="Zhou H.-W."/>
            <person name="Chen X.-J."/>
        </authorList>
    </citation>
    <scope>NUCLEOTIDE SEQUENCE [LARGE SCALE GENOMIC DNA]</scope>
    <source>
        <strain evidence="1 2">ZHW00191</strain>
    </source>
</reference>
<protein>
    <recommendedName>
        <fullName evidence="3">GNAT family N-acetyltransferase</fullName>
    </recommendedName>
</protein>
<dbReference type="RefSeq" id="WP_142536310.1">
    <property type="nucleotide sequence ID" value="NZ_SGJB01000012.1"/>
</dbReference>
<sequence length="76" mass="8572">MDINIRLSEKKDIDDIMAAVKYAQEYFKNAGIDQWQDGYPNRESIASDIQKGESYIFESNGKMLATAAISFRGATM</sequence>
<gene>
    <name evidence="1" type="ORF">EXD82_07590</name>
</gene>
<evidence type="ECO:0000313" key="2">
    <source>
        <dbReference type="Proteomes" id="UP000317863"/>
    </source>
</evidence>
<dbReference type="SUPFAM" id="SSF55729">
    <property type="entry name" value="Acyl-CoA N-acyltransferases (Nat)"/>
    <property type="match status" value="1"/>
</dbReference>
<dbReference type="Proteomes" id="UP000317863">
    <property type="component" value="Unassembled WGS sequence"/>
</dbReference>
<keyword evidence="2" id="KW-1185">Reference proteome</keyword>
<dbReference type="Gene3D" id="3.40.630.30">
    <property type="match status" value="1"/>
</dbReference>
<evidence type="ECO:0008006" key="3">
    <source>
        <dbReference type="Google" id="ProtNLM"/>
    </source>
</evidence>
<dbReference type="InterPro" id="IPR016181">
    <property type="entry name" value="Acyl_CoA_acyltransferase"/>
</dbReference>
<proteinExistence type="predicted"/>
<comment type="caution">
    <text evidence="1">The sequence shown here is derived from an EMBL/GenBank/DDBJ whole genome shotgun (WGS) entry which is preliminary data.</text>
</comment>
<accession>A0A544QUF9</accession>
<dbReference type="OrthoDB" id="9796381at2"/>
<dbReference type="EMBL" id="SGJB01000012">
    <property type="protein sequence ID" value="TQQ84336.1"/>
    <property type="molecule type" value="Genomic_DNA"/>
</dbReference>
<dbReference type="AlphaFoldDB" id="A0A544QUF9"/>
<evidence type="ECO:0000313" key="1">
    <source>
        <dbReference type="EMBL" id="TQQ84336.1"/>
    </source>
</evidence>
<name>A0A544QUF9_9FIRM</name>
<organism evidence="1 2">
    <name type="scientific">Peptacetobacter hominis</name>
    <dbReference type="NCBI Taxonomy" id="2743610"/>
    <lineage>
        <taxon>Bacteria</taxon>
        <taxon>Bacillati</taxon>
        <taxon>Bacillota</taxon>
        <taxon>Clostridia</taxon>
        <taxon>Peptostreptococcales</taxon>
        <taxon>Peptostreptococcaceae</taxon>
        <taxon>Peptacetobacter</taxon>
    </lineage>
</organism>